<accession>A0A5A7SXB6</accession>
<evidence type="ECO:0000256" key="1">
    <source>
        <dbReference type="SAM" id="MobiDB-lite"/>
    </source>
</evidence>
<keyword evidence="2" id="KW-0548">Nucleotidyltransferase</keyword>
<evidence type="ECO:0000313" key="3">
    <source>
        <dbReference type="Proteomes" id="UP000321393"/>
    </source>
</evidence>
<proteinExistence type="predicted"/>
<comment type="caution">
    <text evidence="2">The sequence shown here is derived from an EMBL/GenBank/DDBJ whole genome shotgun (WGS) entry which is preliminary data.</text>
</comment>
<evidence type="ECO:0000313" key="2">
    <source>
        <dbReference type="EMBL" id="KAA0035680.1"/>
    </source>
</evidence>
<keyword evidence="2" id="KW-0695">RNA-directed DNA polymerase</keyword>
<protein>
    <submittedName>
        <fullName evidence="2">Reverse transcriptase</fullName>
    </submittedName>
</protein>
<dbReference type="Proteomes" id="UP000321393">
    <property type="component" value="Unassembled WGS sequence"/>
</dbReference>
<sequence>MAGRRGNNPTAGAASKKRWRKLPPSLQGHLRPARIEAYARNDENRGGRRARRNYKNFPNQRRRPTDIPLQYADDNSQEEYEHWQNTQDHDSSIGDEQGNIWNDDGEFRMAQGYRGQEARRETYHDYKMKIDLPTYNGKRDIESFLDWIKNTENFFKYMVTPDRKKVHLVALKLKGGASAW</sequence>
<dbReference type="EMBL" id="SSTE01019907">
    <property type="protein sequence ID" value="KAA0035680.1"/>
    <property type="molecule type" value="Genomic_DNA"/>
</dbReference>
<keyword evidence="2" id="KW-0808">Transferase</keyword>
<feature type="compositionally biased region" description="Basic and acidic residues" evidence="1">
    <location>
        <begin position="79"/>
        <end position="92"/>
    </location>
</feature>
<dbReference type="AlphaFoldDB" id="A0A5A7SXB6"/>
<name>A0A5A7SXB6_CUCMM</name>
<gene>
    <name evidence="2" type="ORF">E6C27_scaffold285G003800</name>
</gene>
<dbReference type="OrthoDB" id="1938922at2759"/>
<dbReference type="GO" id="GO:0003964">
    <property type="term" value="F:RNA-directed DNA polymerase activity"/>
    <property type="evidence" value="ECO:0007669"/>
    <property type="project" value="UniProtKB-KW"/>
</dbReference>
<feature type="compositionally biased region" description="Basic and acidic residues" evidence="1">
    <location>
        <begin position="33"/>
        <end position="46"/>
    </location>
</feature>
<reference evidence="2 3" key="1">
    <citation type="submission" date="2019-08" db="EMBL/GenBank/DDBJ databases">
        <title>Draft genome sequences of two oriental melons (Cucumis melo L. var makuwa).</title>
        <authorList>
            <person name="Kwon S.-Y."/>
        </authorList>
    </citation>
    <scope>NUCLEOTIDE SEQUENCE [LARGE SCALE GENOMIC DNA]</scope>
    <source>
        <strain evidence="3">cv. SW 3</strain>
        <tissue evidence="2">Leaf</tissue>
    </source>
</reference>
<feature type="region of interest" description="Disordered" evidence="1">
    <location>
        <begin position="1"/>
        <end position="101"/>
    </location>
</feature>
<organism evidence="2 3">
    <name type="scientific">Cucumis melo var. makuwa</name>
    <name type="common">Oriental melon</name>
    <dbReference type="NCBI Taxonomy" id="1194695"/>
    <lineage>
        <taxon>Eukaryota</taxon>
        <taxon>Viridiplantae</taxon>
        <taxon>Streptophyta</taxon>
        <taxon>Embryophyta</taxon>
        <taxon>Tracheophyta</taxon>
        <taxon>Spermatophyta</taxon>
        <taxon>Magnoliopsida</taxon>
        <taxon>eudicotyledons</taxon>
        <taxon>Gunneridae</taxon>
        <taxon>Pentapetalae</taxon>
        <taxon>rosids</taxon>
        <taxon>fabids</taxon>
        <taxon>Cucurbitales</taxon>
        <taxon>Cucurbitaceae</taxon>
        <taxon>Benincaseae</taxon>
        <taxon>Cucumis</taxon>
    </lineage>
</organism>